<dbReference type="Gene3D" id="2.40.50.100">
    <property type="match status" value="1"/>
</dbReference>
<evidence type="ECO:0000313" key="11">
    <source>
        <dbReference type="EMBL" id="MFF0543610.1"/>
    </source>
</evidence>
<dbReference type="SUPFAM" id="SSF51230">
    <property type="entry name" value="Single hybrid motif"/>
    <property type="match status" value="1"/>
</dbReference>
<accession>A0ABW6PMH4</accession>
<gene>
    <name evidence="11" type="ORF">ACFYTF_12320</name>
</gene>
<protein>
    <recommendedName>
        <fullName evidence="8">Biotin carboxyl carrier protein of acetyl-CoA carboxylase</fullName>
    </recommendedName>
</protein>
<evidence type="ECO:0000256" key="2">
    <source>
        <dbReference type="ARBA" id="ARBA00022516"/>
    </source>
</evidence>
<comment type="pathway">
    <text evidence="1 8">Lipid metabolism; fatty acid biosynthesis.</text>
</comment>
<keyword evidence="2 8" id="KW-0444">Lipid biosynthesis</keyword>
<evidence type="ECO:0000256" key="9">
    <source>
        <dbReference type="SAM" id="MobiDB-lite"/>
    </source>
</evidence>
<name>A0ABW6PMH4_9NOCA</name>
<proteinExistence type="predicted"/>
<dbReference type="InterPro" id="IPR001882">
    <property type="entry name" value="Biotin_BS"/>
</dbReference>
<dbReference type="PROSITE" id="PS50968">
    <property type="entry name" value="BIOTINYL_LIPOYL"/>
    <property type="match status" value="1"/>
</dbReference>
<feature type="region of interest" description="Disordered" evidence="9">
    <location>
        <begin position="106"/>
        <end position="136"/>
    </location>
</feature>
<evidence type="ECO:0000256" key="6">
    <source>
        <dbReference type="ARBA" id="ARBA00023267"/>
    </source>
</evidence>
<comment type="function">
    <text evidence="8">This protein is a component of the acetyl coenzyme A carboxylase complex; first, biotin carboxylase catalyzes the carboxylation of the carrier protein and then the transcarboxylase transfers the carboxyl group to form malonyl-CoA.</text>
</comment>
<dbReference type="InterPro" id="IPR000089">
    <property type="entry name" value="Biotin_lipoyl"/>
</dbReference>
<dbReference type="InterPro" id="IPR011053">
    <property type="entry name" value="Single_hybrid_motif"/>
</dbReference>
<evidence type="ECO:0000256" key="4">
    <source>
        <dbReference type="ARBA" id="ARBA00023098"/>
    </source>
</evidence>
<dbReference type="PROSITE" id="PS00188">
    <property type="entry name" value="BIOTIN"/>
    <property type="match status" value="1"/>
</dbReference>
<evidence type="ECO:0000256" key="7">
    <source>
        <dbReference type="ARBA" id="ARBA00048501"/>
    </source>
</evidence>
<evidence type="ECO:0000259" key="10">
    <source>
        <dbReference type="PROSITE" id="PS50968"/>
    </source>
</evidence>
<keyword evidence="3 8" id="KW-0276">Fatty acid metabolism</keyword>
<comment type="caution">
    <text evidence="11">The sequence shown here is derived from an EMBL/GenBank/DDBJ whole genome shotgun (WGS) entry which is preliminary data.</text>
</comment>
<evidence type="ECO:0000256" key="1">
    <source>
        <dbReference type="ARBA" id="ARBA00005194"/>
    </source>
</evidence>
<dbReference type="Pfam" id="PF00364">
    <property type="entry name" value="Biotin_lipoyl"/>
    <property type="match status" value="1"/>
</dbReference>
<evidence type="ECO:0000256" key="5">
    <source>
        <dbReference type="ARBA" id="ARBA00023160"/>
    </source>
</evidence>
<evidence type="ECO:0000256" key="3">
    <source>
        <dbReference type="ARBA" id="ARBA00022832"/>
    </source>
</evidence>
<sequence length="221" mass="21783">MTATPDTAAHARDTELTTAAGLPAEAPLDAGAADEGLALLTRHALHLRAATEPAPTVVSVGNGPLRIRLEWPDPGAAANPAAGAVAAGVAGYLPYAPGFGTVPGHPAGPASAPAPATGADPAGAGGDGHPQAARNGSAAAPTFTLTAETVGVFYRAAEPGAAPFVAEGDPVRPGQQIGIIEAMKLMIPVTAAREGVVVAFHADNGDAVEYGQALAEFEALR</sequence>
<dbReference type="EMBL" id="JBIAMX010000006">
    <property type="protein sequence ID" value="MFF0543610.1"/>
    <property type="molecule type" value="Genomic_DNA"/>
</dbReference>
<dbReference type="RefSeq" id="WP_387700235.1">
    <property type="nucleotide sequence ID" value="NZ_JBIAMX010000006.1"/>
</dbReference>
<feature type="region of interest" description="Disordered" evidence="9">
    <location>
        <begin position="1"/>
        <end position="22"/>
    </location>
</feature>
<organism evidence="11 12">
    <name type="scientific">Nocardia thailandica</name>
    <dbReference type="NCBI Taxonomy" id="257275"/>
    <lineage>
        <taxon>Bacteria</taxon>
        <taxon>Bacillati</taxon>
        <taxon>Actinomycetota</taxon>
        <taxon>Actinomycetes</taxon>
        <taxon>Mycobacteriales</taxon>
        <taxon>Nocardiaceae</taxon>
        <taxon>Nocardia</taxon>
    </lineage>
</organism>
<comment type="catalytic activity">
    <reaction evidence="7">
        <text>N(6)-biotinyl-L-lysyl-[protein] + hydrogencarbonate + ATP = N(6)-carboxybiotinyl-L-lysyl-[protein] + ADP + phosphate + H(+)</text>
        <dbReference type="Rhea" id="RHEA:13501"/>
        <dbReference type="Rhea" id="RHEA-COMP:10505"/>
        <dbReference type="Rhea" id="RHEA-COMP:10506"/>
        <dbReference type="ChEBI" id="CHEBI:15378"/>
        <dbReference type="ChEBI" id="CHEBI:17544"/>
        <dbReference type="ChEBI" id="CHEBI:30616"/>
        <dbReference type="ChEBI" id="CHEBI:43474"/>
        <dbReference type="ChEBI" id="CHEBI:83144"/>
        <dbReference type="ChEBI" id="CHEBI:83145"/>
        <dbReference type="ChEBI" id="CHEBI:456216"/>
        <dbReference type="EC" id="6.3.4.14"/>
    </reaction>
    <physiologicalReaction direction="left-to-right" evidence="7">
        <dbReference type="Rhea" id="RHEA:13502"/>
    </physiologicalReaction>
</comment>
<feature type="domain" description="Lipoyl-binding" evidence="10">
    <location>
        <begin position="140"/>
        <end position="218"/>
    </location>
</feature>
<keyword evidence="6 8" id="KW-0092">Biotin</keyword>
<feature type="compositionally biased region" description="Low complexity" evidence="9">
    <location>
        <begin position="106"/>
        <end position="122"/>
    </location>
</feature>
<keyword evidence="4 8" id="KW-0443">Lipid metabolism</keyword>
<reference evidence="11 12" key="1">
    <citation type="submission" date="2024-10" db="EMBL/GenBank/DDBJ databases">
        <title>The Natural Products Discovery Center: Release of the First 8490 Sequenced Strains for Exploring Actinobacteria Biosynthetic Diversity.</title>
        <authorList>
            <person name="Kalkreuter E."/>
            <person name="Kautsar S.A."/>
            <person name="Yang D."/>
            <person name="Bader C.D."/>
            <person name="Teijaro C.N."/>
            <person name="Fluegel L."/>
            <person name="Davis C.M."/>
            <person name="Simpson J.R."/>
            <person name="Lauterbach L."/>
            <person name="Steele A.D."/>
            <person name="Gui C."/>
            <person name="Meng S."/>
            <person name="Li G."/>
            <person name="Viehrig K."/>
            <person name="Ye F."/>
            <person name="Su P."/>
            <person name="Kiefer A.F."/>
            <person name="Nichols A."/>
            <person name="Cepeda A.J."/>
            <person name="Yan W."/>
            <person name="Fan B."/>
            <person name="Jiang Y."/>
            <person name="Adhikari A."/>
            <person name="Zheng C.-J."/>
            <person name="Schuster L."/>
            <person name="Cowan T.M."/>
            <person name="Smanski M.J."/>
            <person name="Chevrette M.G."/>
            <person name="De Carvalho L.P.S."/>
            <person name="Shen B."/>
        </authorList>
    </citation>
    <scope>NUCLEOTIDE SEQUENCE [LARGE SCALE GENOMIC DNA]</scope>
    <source>
        <strain evidence="11 12">NPDC004045</strain>
    </source>
</reference>
<keyword evidence="5 8" id="KW-0275">Fatty acid biosynthesis</keyword>
<dbReference type="Proteomes" id="UP001601444">
    <property type="component" value="Unassembled WGS sequence"/>
</dbReference>
<evidence type="ECO:0000313" key="12">
    <source>
        <dbReference type="Proteomes" id="UP001601444"/>
    </source>
</evidence>
<dbReference type="PRINTS" id="PR01071">
    <property type="entry name" value="ACOABIOTINCC"/>
</dbReference>
<dbReference type="InterPro" id="IPR001249">
    <property type="entry name" value="AcCoA_biotinCC"/>
</dbReference>
<evidence type="ECO:0000256" key="8">
    <source>
        <dbReference type="RuleBase" id="RU364072"/>
    </source>
</evidence>
<keyword evidence="12" id="KW-1185">Reference proteome</keyword>
<dbReference type="CDD" id="cd06850">
    <property type="entry name" value="biotinyl_domain"/>
    <property type="match status" value="1"/>
</dbReference>